<evidence type="ECO:0000313" key="1">
    <source>
        <dbReference type="EMBL" id="KIP97500.1"/>
    </source>
</evidence>
<evidence type="ECO:0000313" key="2">
    <source>
        <dbReference type="Proteomes" id="UP000032086"/>
    </source>
</evidence>
<sequence>MEADFCNLIEMTVLYSYLRYSDEVVDKVGIRSGRINRSIPFFTSGNASKIKPISLEAMHQLYLKGELNAKVN</sequence>
<accession>A0AAE2B0Y4</accession>
<dbReference type="EMBL" id="JXQY01000003">
    <property type="protein sequence ID" value="KIP97500.1"/>
    <property type="molecule type" value="Genomic_DNA"/>
</dbReference>
<name>A0AAE2B0Y4_PSEFL</name>
<protein>
    <submittedName>
        <fullName evidence="1">Uncharacterized protein</fullName>
    </submittedName>
</protein>
<dbReference type="AlphaFoldDB" id="A0AAE2B0Y4"/>
<organism evidence="1 2">
    <name type="scientific">Pseudomonas fluorescens</name>
    <dbReference type="NCBI Taxonomy" id="294"/>
    <lineage>
        <taxon>Bacteria</taxon>
        <taxon>Pseudomonadati</taxon>
        <taxon>Pseudomonadota</taxon>
        <taxon>Gammaproteobacteria</taxon>
        <taxon>Pseudomonadales</taxon>
        <taxon>Pseudomonadaceae</taxon>
        <taxon>Pseudomonas</taxon>
    </lineage>
</organism>
<gene>
    <name evidence="1" type="ORF">RU10_00695</name>
</gene>
<comment type="caution">
    <text evidence="1">The sequence shown here is derived from an EMBL/GenBank/DDBJ whole genome shotgun (WGS) entry which is preliminary data.</text>
</comment>
<proteinExistence type="predicted"/>
<dbReference type="Proteomes" id="UP000032086">
    <property type="component" value="Unassembled WGS sequence"/>
</dbReference>
<reference evidence="1 2" key="1">
    <citation type="submission" date="2014-12" db="EMBL/GenBank/DDBJ databases">
        <title>16Stimator: statistical estimation of ribosomal gene copy numbers from draft genome assemblies.</title>
        <authorList>
            <person name="Perisin M.A."/>
            <person name="Vetter M."/>
            <person name="Gilbert J.A."/>
            <person name="Bergelson J."/>
        </authorList>
    </citation>
    <scope>NUCLEOTIDE SEQUENCE [LARGE SCALE GENOMIC DNA]</scope>
    <source>
        <strain evidence="1 2">MEP34</strain>
    </source>
</reference>